<evidence type="ECO:0000256" key="10">
    <source>
        <dbReference type="SAM" id="MobiDB-lite"/>
    </source>
</evidence>
<dbReference type="InterPro" id="IPR019623">
    <property type="entry name" value="Rot1"/>
</dbReference>
<comment type="similarity">
    <text evidence="2">Belongs to the ROT1 family.</text>
</comment>
<accession>A0AAF0E654</accession>
<protein>
    <recommendedName>
        <fullName evidence="4">Protein ROT1</fullName>
    </recommendedName>
    <alternativeName>
        <fullName evidence="3">Protein rot1</fullName>
    </alternativeName>
</protein>
<keyword evidence="6" id="KW-0732">Signal</keyword>
<dbReference type="Proteomes" id="UP001220961">
    <property type="component" value="Chromosome 3"/>
</dbReference>
<dbReference type="GO" id="GO:0051082">
    <property type="term" value="F:unfolded protein binding"/>
    <property type="evidence" value="ECO:0007669"/>
    <property type="project" value="TreeGrafter"/>
</dbReference>
<sequence length="488" mass="53869">MALHDIGAGPLEIDAHTFFEAQHAHEWGEAPTQPGGHVRRLRVLLVSALLRHVLWAQGQVPRPVAQLEREVSEIMEAEGLEGPATCLAVDTAPDPPPLPRGHTPWLRAAHAVRALTLVTERLHALLCAVSLSELCVAVVLGSSLMFPQWTAIMRLEGGWDACANGLDDTDECLGRRRKAAALLERKVVRALMEALPVSTGSAPTHMRVLVRVPPHVRVPGWRPRPHWTAPAPTAPDASPSEAVSPPRAPVRPSRMSTQVQGLLQHRHAARPALSLRTRRRAPVLGITVHGAAEAAAGCATRDVWLECDTEIIADTTLDGTWSTGTGAVVTGPTFFNLVNNTFNIPANAGQAYSFTMKTNTTGYWEQAIYQYMRKDTSNPKCFTAQLVWQHGNFTIYPNASLVLDPFKADGRQQLSNSCGDRSNKVQYYAQQEMMESFYIATYTHYNEPTYKLQLYGFDGTPKPSMYMTYRPPEMFPTESLHKMMIGLM</sequence>
<dbReference type="PANTHER" id="PTHR28090">
    <property type="entry name" value="PROTEIN ROT1"/>
    <property type="match status" value="1"/>
</dbReference>
<proteinExistence type="inferred from homology"/>
<evidence type="ECO:0000256" key="1">
    <source>
        <dbReference type="ARBA" id="ARBA00004115"/>
    </source>
</evidence>
<keyword evidence="12" id="KW-1185">Reference proteome</keyword>
<evidence type="ECO:0000313" key="11">
    <source>
        <dbReference type="EMBL" id="WFD19294.1"/>
    </source>
</evidence>
<dbReference type="AlphaFoldDB" id="A0AAF0E654"/>
<evidence type="ECO:0000256" key="5">
    <source>
        <dbReference type="ARBA" id="ARBA00022692"/>
    </source>
</evidence>
<evidence type="ECO:0000256" key="6">
    <source>
        <dbReference type="ARBA" id="ARBA00022729"/>
    </source>
</evidence>
<evidence type="ECO:0000256" key="2">
    <source>
        <dbReference type="ARBA" id="ARBA00007149"/>
    </source>
</evidence>
<keyword evidence="5" id="KW-0812">Transmembrane</keyword>
<dbReference type="Gene3D" id="3.30.900.20">
    <property type="match status" value="1"/>
</dbReference>
<reference evidence="11" key="1">
    <citation type="submission" date="2023-03" db="EMBL/GenBank/DDBJ databases">
        <title>Mating type loci evolution in Malassezia.</title>
        <authorList>
            <person name="Coelho M.A."/>
        </authorList>
    </citation>
    <scope>NUCLEOTIDE SEQUENCE</scope>
    <source>
        <strain evidence="11">CBS 10434</strain>
    </source>
</reference>
<evidence type="ECO:0000313" key="12">
    <source>
        <dbReference type="Proteomes" id="UP001220961"/>
    </source>
</evidence>
<comment type="subcellular location">
    <subcellularLocation>
        <location evidence="1">Endoplasmic reticulum membrane</location>
        <topology evidence="1">Single-pass type I membrane protein</topology>
    </subcellularLocation>
</comment>
<dbReference type="Pfam" id="PF10681">
    <property type="entry name" value="Rot1"/>
    <property type="match status" value="1"/>
</dbReference>
<organism evidence="11 12">
    <name type="scientific">Malassezia caprae</name>
    <dbReference type="NCBI Taxonomy" id="1381934"/>
    <lineage>
        <taxon>Eukaryota</taxon>
        <taxon>Fungi</taxon>
        <taxon>Dikarya</taxon>
        <taxon>Basidiomycota</taxon>
        <taxon>Ustilaginomycotina</taxon>
        <taxon>Malasseziomycetes</taxon>
        <taxon>Malasseziales</taxon>
        <taxon>Malasseziaceae</taxon>
        <taxon>Malassezia</taxon>
    </lineage>
</organism>
<feature type="region of interest" description="Disordered" evidence="10">
    <location>
        <begin position="223"/>
        <end position="253"/>
    </location>
</feature>
<keyword evidence="7" id="KW-0256">Endoplasmic reticulum</keyword>
<keyword evidence="9" id="KW-0472">Membrane</keyword>
<keyword evidence="8" id="KW-1133">Transmembrane helix</keyword>
<evidence type="ECO:0000256" key="4">
    <source>
        <dbReference type="ARBA" id="ARBA00017291"/>
    </source>
</evidence>
<gene>
    <name evidence="11" type="ORF">MCAP1_001519</name>
</gene>
<name>A0AAF0E654_9BASI</name>
<evidence type="ECO:0000256" key="3">
    <source>
        <dbReference type="ARBA" id="ARBA00016195"/>
    </source>
</evidence>
<evidence type="ECO:0000256" key="7">
    <source>
        <dbReference type="ARBA" id="ARBA00022824"/>
    </source>
</evidence>
<evidence type="ECO:0000256" key="8">
    <source>
        <dbReference type="ARBA" id="ARBA00022989"/>
    </source>
</evidence>
<dbReference type="GO" id="GO:0005789">
    <property type="term" value="C:endoplasmic reticulum membrane"/>
    <property type="evidence" value="ECO:0007669"/>
    <property type="project" value="UniProtKB-SubCell"/>
</dbReference>
<dbReference type="EMBL" id="CP119910">
    <property type="protein sequence ID" value="WFD19294.1"/>
    <property type="molecule type" value="Genomic_DNA"/>
</dbReference>
<dbReference type="InterPro" id="IPR053729">
    <property type="entry name" value="MAD2L1BP_domain_sf"/>
</dbReference>
<evidence type="ECO:0000256" key="9">
    <source>
        <dbReference type="ARBA" id="ARBA00023136"/>
    </source>
</evidence>
<dbReference type="PANTHER" id="PTHR28090:SF1">
    <property type="entry name" value="PROTEIN ROT1"/>
    <property type="match status" value="1"/>
</dbReference>
<dbReference type="GO" id="GO:0006458">
    <property type="term" value="P:'de novo' protein folding"/>
    <property type="evidence" value="ECO:0007669"/>
    <property type="project" value="InterPro"/>
</dbReference>